<feature type="transmembrane region" description="Helical" evidence="7">
    <location>
        <begin position="127"/>
        <end position="144"/>
    </location>
</feature>
<feature type="transmembrane region" description="Helical" evidence="7">
    <location>
        <begin position="80"/>
        <end position="97"/>
    </location>
</feature>
<organism evidence="8 9">
    <name type="scientific">Paraglaciecola mesophila</name>
    <dbReference type="NCBI Taxonomy" id="197222"/>
    <lineage>
        <taxon>Bacteria</taxon>
        <taxon>Pseudomonadati</taxon>
        <taxon>Pseudomonadota</taxon>
        <taxon>Gammaproteobacteria</taxon>
        <taxon>Alteromonadales</taxon>
        <taxon>Alteromonadaceae</taxon>
        <taxon>Paraglaciecola</taxon>
    </lineage>
</organism>
<dbReference type="GO" id="GO:0015293">
    <property type="term" value="F:symporter activity"/>
    <property type="evidence" value="ECO:0007669"/>
    <property type="project" value="UniProtKB-KW"/>
</dbReference>
<dbReference type="Proteomes" id="UP000464524">
    <property type="component" value="Chromosome"/>
</dbReference>
<keyword evidence="9" id="KW-1185">Reference proteome</keyword>
<comment type="subcellular location">
    <subcellularLocation>
        <location evidence="1">Membrane</location>
        <topology evidence="1">Multi-pass membrane protein</topology>
    </subcellularLocation>
</comment>
<evidence type="ECO:0000313" key="9">
    <source>
        <dbReference type="Proteomes" id="UP000464524"/>
    </source>
</evidence>
<protein>
    <submittedName>
        <fullName evidence="8">Divalent metal cation transporter MntH</fullName>
    </submittedName>
</protein>
<dbReference type="GO" id="GO:0005384">
    <property type="term" value="F:manganese ion transmembrane transporter activity"/>
    <property type="evidence" value="ECO:0007669"/>
    <property type="project" value="TreeGrafter"/>
</dbReference>
<sequence>MSALIRAILSFGPGFFAIGYTIGTGSVTAMIVAGSTFGMQLLWVLLLSCLFSGVLIYAYGNFALVTGETALYSFKKHLKFGKPIAILIIIGVSFGQWNSLMGILGISANIIFEMIAMYFPAVVPHKYGVVLGIAVTVISIMYSIMLIGKYSLFEKILVIFVSCMGLSFVLSLFVVHPMPIEVARGLMPVIPDVPGGKMMVAAFVGTTMAAATFLSRPLFIQGKGWTVKDRAQQKKDAIVAAILVFIISGSVMAVAAGSLYHEGKRITDVLDMVNALEPIAGKGALTVFFFGTLAAGLSSVFPCMLIAPLLIEDYRSGKLDTKSKQFRIITGIAALFSLTIPVFGFNPIQGQILSQVFNVFVLPLVILGIILMVNKKKLMAEHAAGYLLNIVLGLAFMFSILISFNGILGLLE</sequence>
<dbReference type="PANTHER" id="PTHR11706:SF33">
    <property type="entry name" value="NATURAL RESISTANCE-ASSOCIATED MACROPHAGE PROTEIN 2"/>
    <property type="match status" value="1"/>
</dbReference>
<proteinExistence type="predicted"/>
<feature type="transmembrane region" description="Helical" evidence="7">
    <location>
        <begin position="156"/>
        <end position="178"/>
    </location>
</feature>
<keyword evidence="4" id="KW-0769">Symport</keyword>
<feature type="transmembrane region" description="Helical" evidence="7">
    <location>
        <begin position="41"/>
        <end position="60"/>
    </location>
</feature>
<keyword evidence="5 7" id="KW-1133">Transmembrane helix</keyword>
<accession>A0A857JND5</accession>
<dbReference type="PANTHER" id="PTHR11706">
    <property type="entry name" value="SOLUTE CARRIER PROTEIN FAMILY 11 MEMBER"/>
    <property type="match status" value="1"/>
</dbReference>
<dbReference type="EMBL" id="CP047656">
    <property type="protein sequence ID" value="QHJ13016.1"/>
    <property type="molecule type" value="Genomic_DNA"/>
</dbReference>
<dbReference type="OrthoDB" id="9787548at2"/>
<keyword evidence="3 7" id="KW-0812">Transmembrane</keyword>
<dbReference type="Pfam" id="PF01566">
    <property type="entry name" value="Nramp"/>
    <property type="match status" value="1"/>
</dbReference>
<feature type="transmembrane region" description="Helical" evidence="7">
    <location>
        <begin position="328"/>
        <end position="346"/>
    </location>
</feature>
<feature type="transmembrane region" description="Helical" evidence="7">
    <location>
        <begin position="352"/>
        <end position="374"/>
    </location>
</feature>
<evidence type="ECO:0000256" key="1">
    <source>
        <dbReference type="ARBA" id="ARBA00004141"/>
    </source>
</evidence>
<dbReference type="AlphaFoldDB" id="A0A857JND5"/>
<name>A0A857JND5_9ALTE</name>
<dbReference type="KEGG" id="pmes:FX988_03274"/>
<evidence type="ECO:0000256" key="2">
    <source>
        <dbReference type="ARBA" id="ARBA00022448"/>
    </source>
</evidence>
<dbReference type="GO" id="GO:0005886">
    <property type="term" value="C:plasma membrane"/>
    <property type="evidence" value="ECO:0007669"/>
    <property type="project" value="TreeGrafter"/>
</dbReference>
<feature type="transmembrane region" description="Helical" evidence="7">
    <location>
        <begin position="386"/>
        <end position="411"/>
    </location>
</feature>
<dbReference type="RefSeq" id="WP_160181152.1">
    <property type="nucleotide sequence ID" value="NZ_CP047656.1"/>
</dbReference>
<evidence type="ECO:0000256" key="4">
    <source>
        <dbReference type="ARBA" id="ARBA00022847"/>
    </source>
</evidence>
<keyword evidence="6 7" id="KW-0472">Membrane</keyword>
<feature type="transmembrane region" description="Helical" evidence="7">
    <location>
        <begin position="15"/>
        <end position="34"/>
    </location>
</feature>
<feature type="transmembrane region" description="Helical" evidence="7">
    <location>
        <begin position="237"/>
        <end position="259"/>
    </location>
</feature>
<keyword evidence="2" id="KW-0813">Transport</keyword>
<evidence type="ECO:0000256" key="3">
    <source>
        <dbReference type="ARBA" id="ARBA00022692"/>
    </source>
</evidence>
<dbReference type="InterPro" id="IPR001046">
    <property type="entry name" value="NRAMP_fam"/>
</dbReference>
<dbReference type="GO" id="GO:0015086">
    <property type="term" value="F:cadmium ion transmembrane transporter activity"/>
    <property type="evidence" value="ECO:0007669"/>
    <property type="project" value="TreeGrafter"/>
</dbReference>
<gene>
    <name evidence="8" type="ORF">FX988_03274</name>
</gene>
<evidence type="ECO:0000313" key="8">
    <source>
        <dbReference type="EMBL" id="QHJ13016.1"/>
    </source>
</evidence>
<reference evidence="8 9" key="1">
    <citation type="submission" date="2019-12" db="EMBL/GenBank/DDBJ databases">
        <title>Genome sequencing and assembly of endphytes of Porphyra tenera.</title>
        <authorList>
            <person name="Park J.M."/>
            <person name="Shin R."/>
            <person name="Jo S.H."/>
        </authorList>
    </citation>
    <scope>NUCLEOTIDE SEQUENCE [LARGE SCALE GENOMIC DNA]</scope>
    <source>
        <strain evidence="8 9">GPM4</strain>
    </source>
</reference>
<evidence type="ECO:0000256" key="6">
    <source>
        <dbReference type="ARBA" id="ARBA00023136"/>
    </source>
</evidence>
<dbReference type="GO" id="GO:0034755">
    <property type="term" value="P:iron ion transmembrane transport"/>
    <property type="evidence" value="ECO:0007669"/>
    <property type="project" value="TreeGrafter"/>
</dbReference>
<evidence type="ECO:0000256" key="5">
    <source>
        <dbReference type="ARBA" id="ARBA00022989"/>
    </source>
</evidence>
<feature type="transmembrane region" description="Helical" evidence="7">
    <location>
        <begin position="198"/>
        <end position="216"/>
    </location>
</feature>
<feature type="transmembrane region" description="Helical" evidence="7">
    <location>
        <begin position="279"/>
        <end position="307"/>
    </location>
</feature>
<evidence type="ECO:0000256" key="7">
    <source>
        <dbReference type="SAM" id="Phobius"/>
    </source>
</evidence>